<evidence type="ECO:0000256" key="6">
    <source>
        <dbReference type="ARBA" id="ARBA00013023"/>
    </source>
</evidence>
<dbReference type="InterPro" id="IPR036615">
    <property type="entry name" value="Mur_ligase_C_dom_sf"/>
</dbReference>
<keyword evidence="11 18" id="KW-0547">Nucleotide-binding</keyword>
<evidence type="ECO:0000256" key="15">
    <source>
        <dbReference type="ARBA" id="ARBA00030592"/>
    </source>
</evidence>
<dbReference type="PANTHER" id="PTHR11136:SF0">
    <property type="entry name" value="DIHYDROFOLATE SYNTHETASE-RELATED"/>
    <property type="match status" value="1"/>
</dbReference>
<keyword evidence="9 18" id="KW-0436">Ligase</keyword>
<dbReference type="SUPFAM" id="SSF53244">
    <property type="entry name" value="MurD-like peptide ligases, peptide-binding domain"/>
    <property type="match status" value="1"/>
</dbReference>
<dbReference type="InterPro" id="IPR013221">
    <property type="entry name" value="Mur_ligase_cen"/>
</dbReference>
<dbReference type="Pfam" id="PF02875">
    <property type="entry name" value="Mur_ligase_C"/>
    <property type="match status" value="1"/>
</dbReference>
<evidence type="ECO:0000313" key="21">
    <source>
        <dbReference type="EMBL" id="QHE62360.1"/>
    </source>
</evidence>
<comment type="pathway">
    <text evidence="3">Cofactor biosynthesis; tetrahydrofolylpolyglutamate biosynthesis.</text>
</comment>
<proteinExistence type="inferred from homology"/>
<evidence type="ECO:0000259" key="19">
    <source>
        <dbReference type="Pfam" id="PF02875"/>
    </source>
</evidence>
<feature type="domain" description="Mur ligase central" evidence="20">
    <location>
        <begin position="45"/>
        <end position="271"/>
    </location>
</feature>
<dbReference type="InterPro" id="IPR018109">
    <property type="entry name" value="Folylpolyglutamate_synth_CS"/>
</dbReference>
<evidence type="ECO:0000256" key="10">
    <source>
        <dbReference type="ARBA" id="ARBA00022723"/>
    </source>
</evidence>
<evidence type="ECO:0000256" key="7">
    <source>
        <dbReference type="ARBA" id="ARBA00013025"/>
    </source>
</evidence>
<evidence type="ECO:0000256" key="2">
    <source>
        <dbReference type="ARBA" id="ARBA00004799"/>
    </source>
</evidence>
<dbReference type="RefSeq" id="WP_159362326.1">
    <property type="nucleotide sequence ID" value="NZ_CP047394.1"/>
</dbReference>
<dbReference type="InterPro" id="IPR001645">
    <property type="entry name" value="Folylpolyglutamate_synth"/>
</dbReference>
<keyword evidence="12 18" id="KW-0067">ATP-binding</keyword>
<evidence type="ECO:0000256" key="18">
    <source>
        <dbReference type="PIRNR" id="PIRNR001563"/>
    </source>
</evidence>
<dbReference type="InterPro" id="IPR036565">
    <property type="entry name" value="Mur-like_cat_sf"/>
</dbReference>
<dbReference type="EC" id="6.3.2.12" evidence="6"/>
<dbReference type="Gene3D" id="3.90.190.20">
    <property type="entry name" value="Mur ligase, C-terminal domain"/>
    <property type="match status" value="1"/>
</dbReference>
<evidence type="ECO:0000256" key="11">
    <source>
        <dbReference type="ARBA" id="ARBA00022741"/>
    </source>
</evidence>
<dbReference type="Pfam" id="PF08245">
    <property type="entry name" value="Mur_ligase_M"/>
    <property type="match status" value="1"/>
</dbReference>
<dbReference type="GO" id="GO:0008841">
    <property type="term" value="F:dihydrofolate synthase activity"/>
    <property type="evidence" value="ECO:0007669"/>
    <property type="project" value="UniProtKB-EC"/>
</dbReference>
<evidence type="ECO:0000256" key="1">
    <source>
        <dbReference type="ARBA" id="ARBA00001946"/>
    </source>
</evidence>
<evidence type="ECO:0000256" key="5">
    <source>
        <dbReference type="ARBA" id="ARBA00011245"/>
    </source>
</evidence>
<name>A0A6I6UUP2_9BACI</name>
<evidence type="ECO:0000256" key="12">
    <source>
        <dbReference type="ARBA" id="ARBA00022840"/>
    </source>
</evidence>
<evidence type="ECO:0000256" key="16">
    <source>
        <dbReference type="ARBA" id="ARBA00047493"/>
    </source>
</evidence>
<dbReference type="PROSITE" id="PS01012">
    <property type="entry name" value="FOLYLPOLYGLU_SYNT_2"/>
    <property type="match status" value="1"/>
</dbReference>
<dbReference type="GO" id="GO:0046656">
    <property type="term" value="P:folic acid biosynthetic process"/>
    <property type="evidence" value="ECO:0007669"/>
    <property type="project" value="UniProtKB-KW"/>
</dbReference>
<evidence type="ECO:0000256" key="3">
    <source>
        <dbReference type="ARBA" id="ARBA00005150"/>
    </source>
</evidence>
<reference evidence="21 22" key="1">
    <citation type="submission" date="2019-06" db="EMBL/GenBank/DDBJ databases">
        <title>An operon consisting of a P-type ATPase gene and a transcriptional regular gene given the different cadmium resistance in Bacillus vietamensis 151-6 and Bacillus marisflavi 151-25.</title>
        <authorList>
            <person name="Yu X."/>
        </authorList>
    </citation>
    <scope>NUCLEOTIDE SEQUENCE [LARGE SCALE GENOMIC DNA]</scope>
    <source>
        <strain evidence="21 22">151-6</strain>
    </source>
</reference>
<evidence type="ECO:0000256" key="14">
    <source>
        <dbReference type="ARBA" id="ARBA00022909"/>
    </source>
</evidence>
<gene>
    <name evidence="21" type="ORF">FHE72_16055</name>
</gene>
<accession>A0A6I6UUP2</accession>
<dbReference type="Proteomes" id="UP000465062">
    <property type="component" value="Chromosome"/>
</dbReference>
<organism evidence="21 22">
    <name type="scientific">Rossellomorea vietnamensis</name>
    <dbReference type="NCBI Taxonomy" id="218284"/>
    <lineage>
        <taxon>Bacteria</taxon>
        <taxon>Bacillati</taxon>
        <taxon>Bacillota</taxon>
        <taxon>Bacilli</taxon>
        <taxon>Bacillales</taxon>
        <taxon>Bacillaceae</taxon>
        <taxon>Rossellomorea</taxon>
    </lineage>
</organism>
<dbReference type="PANTHER" id="PTHR11136">
    <property type="entry name" value="FOLYLPOLYGLUTAMATE SYNTHASE-RELATED"/>
    <property type="match status" value="1"/>
</dbReference>
<evidence type="ECO:0000259" key="20">
    <source>
        <dbReference type="Pfam" id="PF08245"/>
    </source>
</evidence>
<dbReference type="InterPro" id="IPR004101">
    <property type="entry name" value="Mur_ligase_C"/>
</dbReference>
<dbReference type="FunFam" id="3.40.1190.10:FF:000004">
    <property type="entry name" value="Dihydrofolate synthase/folylpolyglutamate synthase"/>
    <property type="match status" value="1"/>
</dbReference>
<dbReference type="EC" id="6.3.2.17" evidence="7"/>
<dbReference type="GO" id="GO:0005737">
    <property type="term" value="C:cytoplasm"/>
    <property type="evidence" value="ECO:0007669"/>
    <property type="project" value="TreeGrafter"/>
</dbReference>
<comment type="catalytic activity">
    <reaction evidence="16">
        <text>(6S)-5,6,7,8-tetrahydrofolyl-(gamma-L-Glu)(n) + L-glutamate + ATP = (6S)-5,6,7,8-tetrahydrofolyl-(gamma-L-Glu)(n+1) + ADP + phosphate + H(+)</text>
        <dbReference type="Rhea" id="RHEA:10580"/>
        <dbReference type="Rhea" id="RHEA-COMP:14738"/>
        <dbReference type="Rhea" id="RHEA-COMP:14740"/>
        <dbReference type="ChEBI" id="CHEBI:15378"/>
        <dbReference type="ChEBI" id="CHEBI:29985"/>
        <dbReference type="ChEBI" id="CHEBI:30616"/>
        <dbReference type="ChEBI" id="CHEBI:43474"/>
        <dbReference type="ChEBI" id="CHEBI:141005"/>
        <dbReference type="ChEBI" id="CHEBI:456216"/>
        <dbReference type="EC" id="6.3.2.17"/>
    </reaction>
</comment>
<dbReference type="NCBIfam" id="TIGR01499">
    <property type="entry name" value="folC"/>
    <property type="match status" value="1"/>
</dbReference>
<comment type="cofactor">
    <cofactor evidence="1">
        <name>Mg(2+)</name>
        <dbReference type="ChEBI" id="CHEBI:18420"/>
    </cofactor>
</comment>
<keyword evidence="13" id="KW-0460">Magnesium</keyword>
<evidence type="ECO:0000256" key="9">
    <source>
        <dbReference type="ARBA" id="ARBA00022598"/>
    </source>
</evidence>
<feature type="domain" description="Mur ligase C-terminal" evidence="19">
    <location>
        <begin position="299"/>
        <end position="416"/>
    </location>
</feature>
<evidence type="ECO:0000313" key="22">
    <source>
        <dbReference type="Proteomes" id="UP000465062"/>
    </source>
</evidence>
<evidence type="ECO:0000256" key="13">
    <source>
        <dbReference type="ARBA" id="ARBA00022842"/>
    </source>
</evidence>
<comment type="subunit">
    <text evidence="5">Monomer.</text>
</comment>
<dbReference type="EMBL" id="CP047394">
    <property type="protein sequence ID" value="QHE62360.1"/>
    <property type="molecule type" value="Genomic_DNA"/>
</dbReference>
<evidence type="ECO:0000256" key="8">
    <source>
        <dbReference type="ARBA" id="ARBA00019357"/>
    </source>
</evidence>
<evidence type="ECO:0000256" key="4">
    <source>
        <dbReference type="ARBA" id="ARBA00008276"/>
    </source>
</evidence>
<protein>
    <recommendedName>
        <fullName evidence="8">Dihydrofolate synthase/folylpolyglutamate synthase</fullName>
        <ecNumber evidence="6">6.3.2.12</ecNumber>
        <ecNumber evidence="7">6.3.2.17</ecNumber>
    </recommendedName>
    <alternativeName>
        <fullName evidence="15">Tetrahydrofolylpolyglutamate synthase</fullName>
    </alternativeName>
</protein>
<dbReference type="SUPFAM" id="SSF53623">
    <property type="entry name" value="MurD-like peptide ligases, catalytic domain"/>
    <property type="match status" value="1"/>
</dbReference>
<dbReference type="KEGG" id="bvq:FHE72_16055"/>
<sequence>MMNYEQAVAWIHSRLRLGIKPGLMRMNHLLEELGNPHQKLKTVHIAGTNGKGSTVTYLRNVLQESGYTVGTFTSPFFERFNERISMNGDPVSDGDLTLLVEKIKPIAEKMEQSEWGAPSEFEVITAMSFYYFAELQPVDLVLYEVGLGGRLDSTNVIIPMVSVITSIGMDHMQFLGNSLEDIAFEKAGIIKHGVPVISGVHQPEARNVIKDTALEKESELFQLGQDFTAERVALLDKGERFEFQSPLQHDEFDLSMIGTHQINNAALAIKVAEILVKNQEMKIEPEHIKTGLKNASWPGRMEALSATREIYIDGAHNPEGVDALVKTINERFLHKKVTVLFSALHDKKLRPMISQLEEAVDEIGFTTFDFPRVASVEELYEASAHPKKAEVHDWKKYLEEKITVLEEDEVLLITGSLYFLSEVKPYLLPLLENYRKK</sequence>
<keyword evidence="10" id="KW-0479">Metal-binding</keyword>
<comment type="similarity">
    <text evidence="4 18">Belongs to the folylpolyglutamate synthase family.</text>
</comment>
<dbReference type="Gene3D" id="3.40.1190.10">
    <property type="entry name" value="Mur-like, catalytic domain"/>
    <property type="match status" value="1"/>
</dbReference>
<dbReference type="GO" id="GO:0046872">
    <property type="term" value="F:metal ion binding"/>
    <property type="evidence" value="ECO:0007669"/>
    <property type="project" value="UniProtKB-KW"/>
</dbReference>
<keyword evidence="14" id="KW-0289">Folate biosynthesis</keyword>
<dbReference type="AlphaFoldDB" id="A0A6I6UUP2"/>
<dbReference type="GO" id="GO:0004326">
    <property type="term" value="F:tetrahydrofolylpolyglutamate synthase activity"/>
    <property type="evidence" value="ECO:0007669"/>
    <property type="project" value="UniProtKB-EC"/>
</dbReference>
<dbReference type="PROSITE" id="PS01011">
    <property type="entry name" value="FOLYLPOLYGLU_SYNT_1"/>
    <property type="match status" value="1"/>
</dbReference>
<comment type="pathway">
    <text evidence="2">Cofactor biosynthesis; tetrahydrofolate biosynthesis; 7,8-dihydrofolate from 2-amino-4-hydroxy-6-hydroxymethyl-7,8-dihydropteridine diphosphate and 4-aminobenzoate: step 2/2.</text>
</comment>
<dbReference type="PIRSF" id="PIRSF001563">
    <property type="entry name" value="Folylpolyglu_synth"/>
    <property type="match status" value="1"/>
</dbReference>
<dbReference type="GO" id="GO:0005524">
    <property type="term" value="F:ATP binding"/>
    <property type="evidence" value="ECO:0007669"/>
    <property type="project" value="UniProtKB-KW"/>
</dbReference>
<comment type="catalytic activity">
    <reaction evidence="17">
        <text>7,8-dihydropteroate + L-glutamate + ATP = 7,8-dihydrofolate + ADP + phosphate + H(+)</text>
        <dbReference type="Rhea" id="RHEA:23584"/>
        <dbReference type="ChEBI" id="CHEBI:15378"/>
        <dbReference type="ChEBI" id="CHEBI:17839"/>
        <dbReference type="ChEBI" id="CHEBI:29985"/>
        <dbReference type="ChEBI" id="CHEBI:30616"/>
        <dbReference type="ChEBI" id="CHEBI:43474"/>
        <dbReference type="ChEBI" id="CHEBI:57451"/>
        <dbReference type="ChEBI" id="CHEBI:456216"/>
        <dbReference type="EC" id="6.3.2.12"/>
    </reaction>
</comment>
<evidence type="ECO:0000256" key="17">
    <source>
        <dbReference type="ARBA" id="ARBA00049161"/>
    </source>
</evidence>